<dbReference type="SUPFAM" id="SSF56300">
    <property type="entry name" value="Metallo-dependent phosphatases"/>
    <property type="match status" value="1"/>
</dbReference>
<evidence type="ECO:0000256" key="2">
    <source>
        <dbReference type="ARBA" id="ARBA00022801"/>
    </source>
</evidence>
<proteinExistence type="predicted"/>
<dbReference type="GO" id="GO:0016020">
    <property type="term" value="C:membrane"/>
    <property type="evidence" value="ECO:0007669"/>
    <property type="project" value="GOC"/>
</dbReference>
<organism evidence="5 6">
    <name type="scientific">Desulfovibrio fairfieldensis</name>
    <dbReference type="NCBI Taxonomy" id="44742"/>
    <lineage>
        <taxon>Bacteria</taxon>
        <taxon>Pseudomonadati</taxon>
        <taxon>Thermodesulfobacteriota</taxon>
        <taxon>Desulfovibrionia</taxon>
        <taxon>Desulfovibrionales</taxon>
        <taxon>Desulfovibrionaceae</taxon>
        <taxon>Desulfovibrio</taxon>
    </lineage>
</organism>
<dbReference type="GO" id="GO:0046872">
    <property type="term" value="F:metal ion binding"/>
    <property type="evidence" value="ECO:0007669"/>
    <property type="project" value="UniProtKB-KW"/>
</dbReference>
<dbReference type="GO" id="GO:0009245">
    <property type="term" value="P:lipid A biosynthetic process"/>
    <property type="evidence" value="ECO:0007669"/>
    <property type="project" value="TreeGrafter"/>
</dbReference>
<dbReference type="STRING" id="44742.AXF13_03330"/>
<dbReference type="Proteomes" id="UP000069241">
    <property type="component" value="Chromosome"/>
</dbReference>
<feature type="transmembrane region" description="Helical" evidence="3">
    <location>
        <begin position="67"/>
        <end position="92"/>
    </location>
</feature>
<feature type="domain" description="Calcineurin-like phosphoesterase" evidence="4">
    <location>
        <begin position="172"/>
        <end position="339"/>
    </location>
</feature>
<evidence type="ECO:0000256" key="1">
    <source>
        <dbReference type="ARBA" id="ARBA00022723"/>
    </source>
</evidence>
<keyword evidence="6" id="KW-1185">Reference proteome</keyword>
<keyword evidence="3" id="KW-0812">Transmembrane</keyword>
<name>A0A109W3T2_9BACT</name>
<accession>A0A109W3T2</accession>
<protein>
    <recommendedName>
        <fullName evidence="4">Calcineurin-like phosphoesterase domain-containing protein</fullName>
    </recommendedName>
</protein>
<dbReference type="GO" id="GO:0008758">
    <property type="term" value="F:UDP-2,3-diacylglucosamine hydrolase activity"/>
    <property type="evidence" value="ECO:0007669"/>
    <property type="project" value="TreeGrafter"/>
</dbReference>
<dbReference type="Gene3D" id="3.60.21.10">
    <property type="match status" value="1"/>
</dbReference>
<keyword evidence="3" id="KW-0472">Membrane</keyword>
<keyword evidence="2" id="KW-0378">Hydrolase</keyword>
<dbReference type="AlphaFoldDB" id="A0A109W3T2"/>
<evidence type="ECO:0000256" key="3">
    <source>
        <dbReference type="SAM" id="Phobius"/>
    </source>
</evidence>
<evidence type="ECO:0000259" key="4">
    <source>
        <dbReference type="Pfam" id="PF00149"/>
    </source>
</evidence>
<dbReference type="RefSeq" id="WP_062251639.1">
    <property type="nucleotide sequence ID" value="NZ_CP014229.1"/>
</dbReference>
<dbReference type="PANTHER" id="PTHR31302">
    <property type="entry name" value="TRANSMEMBRANE PROTEIN WITH METALLOPHOSPHOESTERASE DOMAIN-RELATED"/>
    <property type="match status" value="1"/>
</dbReference>
<sequence>MLYLPAAFLFLYLFFRLVLPSGLSRAGKAAAGAALFLASQEHLLNGLFFGGLSAPDLPSWVLMLQGWLFTSLLFLFVLVLVRDVFCLGVRLVRLMRRALRRDKRQGPAFSVGRRRFLTSGLAAAPASVLGRASLAGLVLAPTAYGVYEAVAVPEVRQREVVLPRLPEALDGLRLAQISDLHMSPLLGKDWVRAVVDRVNAQAADVVVLTGDLVDGLPAARAESAAELRRLRARHGVLACAGNHEYYSGFKAWTEIFSDLGITMLLNGHQVLGIRGRELVLAGVTDPVAARFGLPEPDLATALAGAPDRTARILLDHRPGNAPRNARQDVDLQLSGHTHGGHAPGLSALVALFNHGYVRGWYRVEGMPLYVSSGAGLWNGFPLRVDVPSEIALITLRRGPAGAASAGSRM</sequence>
<dbReference type="Pfam" id="PF00149">
    <property type="entry name" value="Metallophos"/>
    <property type="match status" value="1"/>
</dbReference>
<dbReference type="CDD" id="cd07385">
    <property type="entry name" value="MPP_YkuE_C"/>
    <property type="match status" value="1"/>
</dbReference>
<dbReference type="PANTHER" id="PTHR31302:SF31">
    <property type="entry name" value="PHOSPHODIESTERASE YAEI"/>
    <property type="match status" value="1"/>
</dbReference>
<keyword evidence="1" id="KW-0479">Metal-binding</keyword>
<evidence type="ECO:0000313" key="5">
    <source>
        <dbReference type="EMBL" id="AMD89223.1"/>
    </source>
</evidence>
<keyword evidence="3" id="KW-1133">Transmembrane helix</keyword>
<dbReference type="InterPro" id="IPR029052">
    <property type="entry name" value="Metallo-depent_PP-like"/>
</dbReference>
<dbReference type="KEGG" id="dfi:AXF13_03330"/>
<dbReference type="InterPro" id="IPR051158">
    <property type="entry name" value="Metallophosphoesterase_sf"/>
</dbReference>
<gene>
    <name evidence="5" type="ORF">AXF13_03330</name>
</gene>
<reference evidence="6" key="1">
    <citation type="submission" date="2016-02" db="EMBL/GenBank/DDBJ databases">
        <authorList>
            <person name="Holder M.E."/>
            <person name="Ajami N.J."/>
            <person name="Petrosino J.F."/>
        </authorList>
    </citation>
    <scope>NUCLEOTIDE SEQUENCE [LARGE SCALE GENOMIC DNA]</scope>
    <source>
        <strain evidence="6">CCUG 45958</strain>
    </source>
</reference>
<dbReference type="InterPro" id="IPR004843">
    <property type="entry name" value="Calcineurin-like_PHP"/>
</dbReference>
<dbReference type="EMBL" id="CP014229">
    <property type="protein sequence ID" value="AMD89223.1"/>
    <property type="molecule type" value="Genomic_DNA"/>
</dbReference>
<evidence type="ECO:0000313" key="6">
    <source>
        <dbReference type="Proteomes" id="UP000069241"/>
    </source>
</evidence>